<gene>
    <name evidence="14 19" type="primary">rnhB</name>
    <name evidence="19" type="ORF">GCM10008967_22870</name>
</gene>
<evidence type="ECO:0000259" key="18">
    <source>
        <dbReference type="PROSITE" id="PS51975"/>
    </source>
</evidence>
<keyword evidence="11 14" id="KW-0255">Endonuclease</keyword>
<accession>A0ABP3G3B0</accession>
<dbReference type="CDD" id="cd07182">
    <property type="entry name" value="RNase_HII_bacteria_HII_like"/>
    <property type="match status" value="1"/>
</dbReference>
<comment type="cofactor">
    <cofactor evidence="14 15">
        <name>Mn(2+)</name>
        <dbReference type="ChEBI" id="CHEBI:29035"/>
    </cofactor>
    <cofactor evidence="14 15">
        <name>Mg(2+)</name>
        <dbReference type="ChEBI" id="CHEBI:18420"/>
    </cofactor>
    <text evidence="14 15">Manganese or magnesium. Binds 1 divalent metal ion per monomer in the absence of substrate. May bind a second metal ion after substrate binding.</text>
</comment>
<comment type="catalytic activity">
    <reaction evidence="1 14 15 16">
        <text>Endonucleolytic cleavage to 5'-phosphomonoester.</text>
        <dbReference type="EC" id="3.1.26.4"/>
    </reaction>
</comment>
<evidence type="ECO:0000256" key="16">
    <source>
        <dbReference type="RuleBase" id="RU003515"/>
    </source>
</evidence>
<comment type="cofactor">
    <cofactor evidence="2">
        <name>Mg(2+)</name>
        <dbReference type="ChEBI" id="CHEBI:18420"/>
    </cofactor>
</comment>
<keyword evidence="17" id="KW-0175">Coiled coil</keyword>
<dbReference type="PANTHER" id="PTHR10954">
    <property type="entry name" value="RIBONUCLEASE H2 SUBUNIT A"/>
    <property type="match status" value="1"/>
</dbReference>
<evidence type="ECO:0000313" key="20">
    <source>
        <dbReference type="Proteomes" id="UP001500782"/>
    </source>
</evidence>
<evidence type="ECO:0000256" key="13">
    <source>
        <dbReference type="ARBA" id="ARBA00023211"/>
    </source>
</evidence>
<evidence type="ECO:0000256" key="3">
    <source>
        <dbReference type="ARBA" id="ARBA00004065"/>
    </source>
</evidence>
<keyword evidence="8 14" id="KW-0963">Cytoplasm</keyword>
<feature type="binding site" evidence="14 15">
    <location>
        <position position="78"/>
    </location>
    <ligand>
        <name>a divalent metal cation</name>
        <dbReference type="ChEBI" id="CHEBI:60240"/>
    </ligand>
</feature>
<evidence type="ECO:0000256" key="9">
    <source>
        <dbReference type="ARBA" id="ARBA00022722"/>
    </source>
</evidence>
<organism evidence="19 20">
    <name type="scientific">Bacillus carboniphilus</name>
    <dbReference type="NCBI Taxonomy" id="86663"/>
    <lineage>
        <taxon>Bacteria</taxon>
        <taxon>Bacillati</taxon>
        <taxon>Bacillota</taxon>
        <taxon>Bacilli</taxon>
        <taxon>Bacillales</taxon>
        <taxon>Bacillaceae</taxon>
        <taxon>Bacillus</taxon>
    </lineage>
</organism>
<evidence type="ECO:0000256" key="11">
    <source>
        <dbReference type="ARBA" id="ARBA00022759"/>
    </source>
</evidence>
<keyword evidence="20" id="KW-1185">Reference proteome</keyword>
<feature type="domain" description="RNase H type-2" evidence="18">
    <location>
        <begin position="71"/>
        <end position="255"/>
    </location>
</feature>
<feature type="coiled-coil region" evidence="17">
    <location>
        <begin position="31"/>
        <end position="58"/>
    </location>
</feature>
<dbReference type="SUPFAM" id="SSF53098">
    <property type="entry name" value="Ribonuclease H-like"/>
    <property type="match status" value="1"/>
</dbReference>
<reference evidence="20" key="1">
    <citation type="journal article" date="2019" name="Int. J. Syst. Evol. Microbiol.">
        <title>The Global Catalogue of Microorganisms (GCM) 10K type strain sequencing project: providing services to taxonomists for standard genome sequencing and annotation.</title>
        <authorList>
            <consortium name="The Broad Institute Genomics Platform"/>
            <consortium name="The Broad Institute Genome Sequencing Center for Infectious Disease"/>
            <person name="Wu L."/>
            <person name="Ma J."/>
        </authorList>
    </citation>
    <scope>NUCLEOTIDE SEQUENCE [LARGE SCALE GENOMIC DNA]</scope>
    <source>
        <strain evidence="20">JCM 9731</strain>
    </source>
</reference>
<comment type="function">
    <text evidence="3 14 16">Endonuclease that specifically degrades the RNA of RNA-DNA hybrids.</text>
</comment>
<dbReference type="Proteomes" id="UP001500782">
    <property type="component" value="Unassembled WGS sequence"/>
</dbReference>
<evidence type="ECO:0000256" key="7">
    <source>
        <dbReference type="ARBA" id="ARBA00019179"/>
    </source>
</evidence>
<comment type="caution">
    <text evidence="19">The sequence shown here is derived from an EMBL/GenBank/DDBJ whole genome shotgun (WGS) entry which is preliminary data.</text>
</comment>
<sequence length="255" mass="28956">MSYTISQIKEILDNITDTEDPQLKEFETDTRKGVQTLLSQWNKRLEKEKEERERYLALMHFERLYKSKGYSFIAGIDEVGRGPIAGPVVAAAVILEENTYFSGLNDSKQITEKKREELFDQIHENSIAVGIGMVHSHEIDEINIYQATKKAMLEAINQLEPVPDFLLIDAMPLETPFPSESIIKGDAKSVSIAAASVIAKVTRDRYMADLEKAHPGYGFDKHKGYGTKEHLDAIQKLGVIKEHRRSFAPIKEYTR</sequence>
<evidence type="ECO:0000256" key="17">
    <source>
        <dbReference type="SAM" id="Coils"/>
    </source>
</evidence>
<evidence type="ECO:0000256" key="1">
    <source>
        <dbReference type="ARBA" id="ARBA00000077"/>
    </source>
</evidence>
<dbReference type="RefSeq" id="WP_343799181.1">
    <property type="nucleotide sequence ID" value="NZ_BAAADJ010000022.1"/>
</dbReference>
<evidence type="ECO:0000256" key="5">
    <source>
        <dbReference type="ARBA" id="ARBA00007383"/>
    </source>
</evidence>
<keyword evidence="9 14" id="KW-0540">Nuclease</keyword>
<evidence type="ECO:0000256" key="4">
    <source>
        <dbReference type="ARBA" id="ARBA00004496"/>
    </source>
</evidence>
<dbReference type="Gene3D" id="3.30.420.10">
    <property type="entry name" value="Ribonuclease H-like superfamily/Ribonuclease H"/>
    <property type="match status" value="1"/>
</dbReference>
<dbReference type="Pfam" id="PF01351">
    <property type="entry name" value="RNase_HII"/>
    <property type="match status" value="1"/>
</dbReference>
<evidence type="ECO:0000256" key="10">
    <source>
        <dbReference type="ARBA" id="ARBA00022723"/>
    </source>
</evidence>
<protein>
    <recommendedName>
        <fullName evidence="7 14">Ribonuclease HII</fullName>
        <shortName evidence="14">RNase HII</shortName>
        <ecNumber evidence="6 14">3.1.26.4</ecNumber>
    </recommendedName>
</protein>
<dbReference type="InterPro" id="IPR012337">
    <property type="entry name" value="RNaseH-like_sf"/>
</dbReference>
<dbReference type="NCBIfam" id="NF000595">
    <property type="entry name" value="PRK00015.1-3"/>
    <property type="match status" value="1"/>
</dbReference>
<comment type="subcellular location">
    <subcellularLocation>
        <location evidence="4 14">Cytoplasm</location>
    </subcellularLocation>
</comment>
<evidence type="ECO:0000313" key="19">
    <source>
        <dbReference type="EMBL" id="GAA0331686.1"/>
    </source>
</evidence>
<dbReference type="InterPro" id="IPR036397">
    <property type="entry name" value="RNaseH_sf"/>
</dbReference>
<dbReference type="PANTHER" id="PTHR10954:SF18">
    <property type="entry name" value="RIBONUCLEASE HII"/>
    <property type="match status" value="1"/>
</dbReference>
<feature type="binding site" evidence="14 15">
    <location>
        <position position="169"/>
    </location>
    <ligand>
        <name>a divalent metal cation</name>
        <dbReference type="ChEBI" id="CHEBI:60240"/>
    </ligand>
</feature>
<dbReference type="InterPro" id="IPR022898">
    <property type="entry name" value="RNase_HII"/>
</dbReference>
<dbReference type="InterPro" id="IPR024567">
    <property type="entry name" value="RNase_HII/HIII_dom"/>
</dbReference>
<dbReference type="NCBIfam" id="NF000594">
    <property type="entry name" value="PRK00015.1-1"/>
    <property type="match status" value="1"/>
</dbReference>
<evidence type="ECO:0000256" key="14">
    <source>
        <dbReference type="HAMAP-Rule" id="MF_00052"/>
    </source>
</evidence>
<evidence type="ECO:0000256" key="15">
    <source>
        <dbReference type="PROSITE-ProRule" id="PRU01319"/>
    </source>
</evidence>
<evidence type="ECO:0000256" key="6">
    <source>
        <dbReference type="ARBA" id="ARBA00012180"/>
    </source>
</evidence>
<evidence type="ECO:0000256" key="2">
    <source>
        <dbReference type="ARBA" id="ARBA00001946"/>
    </source>
</evidence>
<dbReference type="HAMAP" id="MF_00052_B">
    <property type="entry name" value="RNase_HII_B"/>
    <property type="match status" value="1"/>
</dbReference>
<keyword evidence="13 14" id="KW-0464">Manganese</keyword>
<evidence type="ECO:0000256" key="12">
    <source>
        <dbReference type="ARBA" id="ARBA00022801"/>
    </source>
</evidence>
<keyword evidence="10 14" id="KW-0479">Metal-binding</keyword>
<evidence type="ECO:0000256" key="8">
    <source>
        <dbReference type="ARBA" id="ARBA00022490"/>
    </source>
</evidence>
<keyword evidence="12 14" id="KW-0378">Hydrolase</keyword>
<name>A0ABP3G3B0_9BACI</name>
<dbReference type="EC" id="3.1.26.4" evidence="6 14"/>
<comment type="similarity">
    <text evidence="5 14 16">Belongs to the RNase HII family.</text>
</comment>
<dbReference type="InterPro" id="IPR001352">
    <property type="entry name" value="RNase_HII/HIII"/>
</dbReference>
<dbReference type="PROSITE" id="PS51975">
    <property type="entry name" value="RNASE_H_2"/>
    <property type="match status" value="1"/>
</dbReference>
<feature type="binding site" evidence="14 15">
    <location>
        <position position="77"/>
    </location>
    <ligand>
        <name>a divalent metal cation</name>
        <dbReference type="ChEBI" id="CHEBI:60240"/>
    </ligand>
</feature>
<proteinExistence type="inferred from homology"/>
<dbReference type="EMBL" id="BAAADJ010000022">
    <property type="protein sequence ID" value="GAA0331686.1"/>
    <property type="molecule type" value="Genomic_DNA"/>
</dbReference>